<protein>
    <recommendedName>
        <fullName evidence="3">DUF1853 domain-containing protein</fullName>
    </recommendedName>
</protein>
<reference evidence="1 2" key="1">
    <citation type="submission" date="2019-02" db="EMBL/GenBank/DDBJ databases">
        <title>Deep-cultivation of Planctomycetes and their phenomic and genomic characterization uncovers novel biology.</title>
        <authorList>
            <person name="Wiegand S."/>
            <person name="Jogler M."/>
            <person name="Boedeker C."/>
            <person name="Pinto D."/>
            <person name="Vollmers J."/>
            <person name="Rivas-Marin E."/>
            <person name="Kohn T."/>
            <person name="Peeters S.H."/>
            <person name="Heuer A."/>
            <person name="Rast P."/>
            <person name="Oberbeckmann S."/>
            <person name="Bunk B."/>
            <person name="Jeske O."/>
            <person name="Meyerdierks A."/>
            <person name="Storesund J.E."/>
            <person name="Kallscheuer N."/>
            <person name="Luecker S."/>
            <person name="Lage O.M."/>
            <person name="Pohl T."/>
            <person name="Merkel B.J."/>
            <person name="Hornburger P."/>
            <person name="Mueller R.-W."/>
            <person name="Bruemmer F."/>
            <person name="Labrenz M."/>
            <person name="Spormann A.M."/>
            <person name="Op den Camp H."/>
            <person name="Overmann J."/>
            <person name="Amann R."/>
            <person name="Jetten M.S.M."/>
            <person name="Mascher T."/>
            <person name="Medema M.H."/>
            <person name="Devos D.P."/>
            <person name="Kaster A.-K."/>
            <person name="Ovreas L."/>
            <person name="Rohde M."/>
            <person name="Galperin M.Y."/>
            <person name="Jogler C."/>
        </authorList>
    </citation>
    <scope>NUCLEOTIDE SEQUENCE [LARGE SCALE GENOMIC DNA]</scope>
    <source>
        <strain evidence="1 2">K22_7</strain>
    </source>
</reference>
<organism evidence="1 2">
    <name type="scientific">Rubripirellula lacrimiformis</name>
    <dbReference type="NCBI Taxonomy" id="1930273"/>
    <lineage>
        <taxon>Bacteria</taxon>
        <taxon>Pseudomonadati</taxon>
        <taxon>Planctomycetota</taxon>
        <taxon>Planctomycetia</taxon>
        <taxon>Pirellulales</taxon>
        <taxon>Pirellulaceae</taxon>
        <taxon>Rubripirellula</taxon>
    </lineage>
</organism>
<sequence>MTVLNEPDQWVRDLLWVIRSPSLIGPAPPKTPNEAAKTDMLPSAPDGSLANAFGADGASFNFHQIDHDQLAAYFADQVPRRVGFYFERLVQFWLTHIRGVEMVASSLQVREGQRTLGEIDFLFRDELGRLTHWEVAVKFYLHVPHTKIAGSHFVGPHLKDTFQRKRDRIFDHQLPLGRSHFPEIEIQQTIVKGRIFYALDHPPVQQLPPAMSPGHLRERWLRRADLAAIERQSDSRYQILTKPYWLSDANVHETNPSAIDGRQLNDQISQRFSSSDHPVLVSRLSAESDRWIEAERWFVVPDDWPNVVNAS</sequence>
<dbReference type="OrthoDB" id="378654at2"/>
<evidence type="ECO:0008006" key="3">
    <source>
        <dbReference type="Google" id="ProtNLM"/>
    </source>
</evidence>
<dbReference type="Pfam" id="PF08907">
    <property type="entry name" value="DUF1853"/>
    <property type="match status" value="1"/>
</dbReference>
<dbReference type="RefSeq" id="WP_145170273.1">
    <property type="nucleotide sequence ID" value="NZ_CP036525.1"/>
</dbReference>
<proteinExistence type="predicted"/>
<name>A0A517NBR8_9BACT</name>
<accession>A0A517NBR8</accession>
<dbReference type="Proteomes" id="UP000318538">
    <property type="component" value="Chromosome"/>
</dbReference>
<gene>
    <name evidence="1" type="ORF">K227x_29760</name>
</gene>
<dbReference type="InterPro" id="IPR015003">
    <property type="entry name" value="DUF1853"/>
</dbReference>
<dbReference type="KEGG" id="rlc:K227x_29760"/>
<evidence type="ECO:0000313" key="2">
    <source>
        <dbReference type="Proteomes" id="UP000318538"/>
    </source>
</evidence>
<keyword evidence="2" id="KW-1185">Reference proteome</keyword>
<dbReference type="EMBL" id="CP036525">
    <property type="protein sequence ID" value="QDT04584.1"/>
    <property type="molecule type" value="Genomic_DNA"/>
</dbReference>
<evidence type="ECO:0000313" key="1">
    <source>
        <dbReference type="EMBL" id="QDT04584.1"/>
    </source>
</evidence>
<dbReference type="AlphaFoldDB" id="A0A517NBR8"/>